<dbReference type="GO" id="GO:0016787">
    <property type="term" value="F:hydrolase activity"/>
    <property type="evidence" value="ECO:0007669"/>
    <property type="project" value="UniProtKB-KW"/>
</dbReference>
<dbReference type="OrthoDB" id="3847604at2"/>
<keyword evidence="7" id="KW-0067">ATP-binding</keyword>
<dbReference type="AlphaFoldDB" id="A0A542DJ80"/>
<comment type="caution">
    <text evidence="12">The sequence shown here is derived from an EMBL/GenBank/DDBJ whole genome shotgun (WGS) entry which is preliminary data.</text>
</comment>
<dbReference type="Gene3D" id="2.40.50.910">
    <property type="entry name" value="Type VII secretion system EccB, repeat 3 domain"/>
    <property type="match status" value="1"/>
</dbReference>
<dbReference type="GO" id="GO:0005886">
    <property type="term" value="C:plasma membrane"/>
    <property type="evidence" value="ECO:0007669"/>
    <property type="project" value="UniProtKB-SubCell"/>
</dbReference>
<evidence type="ECO:0000256" key="10">
    <source>
        <dbReference type="SAM" id="MobiDB-lite"/>
    </source>
</evidence>
<dbReference type="PANTHER" id="PTHR40765">
    <property type="entry name" value="ESX-2 SECRETION SYSTEM ATPASE ECCB2"/>
    <property type="match status" value="1"/>
</dbReference>
<comment type="similarity">
    <text evidence="2">Belongs to the EccB family.</text>
</comment>
<name>A0A542DJ80_AMYCI</name>
<evidence type="ECO:0000256" key="4">
    <source>
        <dbReference type="ARBA" id="ARBA00022692"/>
    </source>
</evidence>
<dbReference type="Gene3D" id="3.30.2390.20">
    <property type="entry name" value="Type VII secretion system EccB, repeat 1 domain"/>
    <property type="match status" value="1"/>
</dbReference>
<protein>
    <submittedName>
        <fullName evidence="12">Type VII secretion protein EccB</fullName>
    </submittedName>
</protein>
<reference evidence="12 13" key="1">
    <citation type="submission" date="2019-06" db="EMBL/GenBank/DDBJ databases">
        <title>Sequencing the genomes of 1000 actinobacteria strains.</title>
        <authorList>
            <person name="Klenk H.-P."/>
        </authorList>
    </citation>
    <scope>NUCLEOTIDE SEQUENCE [LARGE SCALE GENOMIC DNA]</scope>
    <source>
        <strain evidence="12 13">DSM 45679</strain>
    </source>
</reference>
<gene>
    <name evidence="12" type="ORF">FB471_2901</name>
</gene>
<sequence>MPSTPTTKSQVQAYQFVLRRMQSALVRRDAVMLHDPMRTHSRATVVGVVISVLGLLGFMIFGLFKPKPTVPNSGNIVIGKESGSIYVVTGNPKTLIPTFNLASARLLLMAQQERAQEGGDGAAAGGGNVEVKEPNFVSDEQLKDIPRARQQGIPDGPPLLPTAEQRISDNWAVCDVIGLNMSLPDPTSANENTTTVVGGVEKLGKELTQNEALLATAENGKTYLIYRLSGDANRPHADTVRAEIDMENQRSVRRALNLSGKPRYISMSLLNAIPPVGEIKAPTVPGAGSPNNFGLDGIEVGQVFSSSRVDSTLYFVVTREGVQQVSKAVADMVRFERSPNSGPPPEVSVDRLQGLSEVGPGMDSYLDVADYPKVVPTVLDPVRYPSSCLGWTIEGEGQNRDGHTKVFVGADSPVPADAQGNSEAVEVGQPGPNGLPLDSFYMQPGYAAVVRSATGKDSFGRGPIQLVSDRGMRYGVPSERTAASLGLNDPRPAPESILRLLPTGPSLNTQDALRTFDSVPVEPPEPGDFEVQSPEAAGAPGGG</sequence>
<accession>A0A542DJ80</accession>
<feature type="transmembrane region" description="Helical" evidence="11">
    <location>
        <begin position="43"/>
        <end position="64"/>
    </location>
</feature>
<comment type="subcellular location">
    <subcellularLocation>
        <location evidence="1">Cell membrane</location>
        <topology evidence="1">Single-pass membrane protein</topology>
    </subcellularLocation>
</comment>
<dbReference type="GO" id="GO:0005576">
    <property type="term" value="C:extracellular region"/>
    <property type="evidence" value="ECO:0007669"/>
    <property type="project" value="TreeGrafter"/>
</dbReference>
<feature type="region of interest" description="Disordered" evidence="10">
    <location>
        <begin position="517"/>
        <end position="543"/>
    </location>
</feature>
<dbReference type="PANTHER" id="PTHR40765:SF2">
    <property type="entry name" value="ESX-2 SECRETION SYSTEM ATPASE ECCB2"/>
    <property type="match status" value="1"/>
</dbReference>
<evidence type="ECO:0000256" key="8">
    <source>
        <dbReference type="ARBA" id="ARBA00022989"/>
    </source>
</evidence>
<dbReference type="EMBL" id="VFML01000001">
    <property type="protein sequence ID" value="TQJ03151.1"/>
    <property type="molecule type" value="Genomic_DNA"/>
</dbReference>
<proteinExistence type="inferred from homology"/>
<keyword evidence="3" id="KW-1003">Cell membrane</keyword>
<evidence type="ECO:0000256" key="11">
    <source>
        <dbReference type="SAM" id="Phobius"/>
    </source>
</evidence>
<dbReference type="NCBIfam" id="TIGR03919">
    <property type="entry name" value="T7SS_EccB"/>
    <property type="match status" value="1"/>
</dbReference>
<evidence type="ECO:0000256" key="6">
    <source>
        <dbReference type="ARBA" id="ARBA00022801"/>
    </source>
</evidence>
<dbReference type="Proteomes" id="UP000320876">
    <property type="component" value="Unassembled WGS sequence"/>
</dbReference>
<keyword evidence="4 11" id="KW-0812">Transmembrane</keyword>
<keyword evidence="5" id="KW-0547">Nucleotide-binding</keyword>
<dbReference type="InterPro" id="IPR042485">
    <property type="entry name" value="T7SS_EccB_R3"/>
</dbReference>
<dbReference type="Pfam" id="PF05108">
    <property type="entry name" value="T7SS_ESX1_EccB"/>
    <property type="match status" value="1"/>
</dbReference>
<dbReference type="RefSeq" id="WP_141998658.1">
    <property type="nucleotide sequence ID" value="NZ_VFML01000001.1"/>
</dbReference>
<dbReference type="GO" id="GO:0005524">
    <property type="term" value="F:ATP binding"/>
    <property type="evidence" value="ECO:0007669"/>
    <property type="project" value="UniProtKB-KW"/>
</dbReference>
<evidence type="ECO:0000256" key="2">
    <source>
        <dbReference type="ARBA" id="ARBA00008149"/>
    </source>
</evidence>
<evidence type="ECO:0000256" key="9">
    <source>
        <dbReference type="ARBA" id="ARBA00023136"/>
    </source>
</evidence>
<evidence type="ECO:0000313" key="12">
    <source>
        <dbReference type="EMBL" id="TQJ03151.1"/>
    </source>
</evidence>
<dbReference type="InterPro" id="IPR044857">
    <property type="entry name" value="T7SS_EccB_R1"/>
</dbReference>
<keyword evidence="13" id="KW-1185">Reference proteome</keyword>
<evidence type="ECO:0000256" key="5">
    <source>
        <dbReference type="ARBA" id="ARBA00022741"/>
    </source>
</evidence>
<keyword evidence="6" id="KW-0378">Hydrolase</keyword>
<evidence type="ECO:0000313" key="13">
    <source>
        <dbReference type="Proteomes" id="UP000320876"/>
    </source>
</evidence>
<evidence type="ECO:0000256" key="1">
    <source>
        <dbReference type="ARBA" id="ARBA00004162"/>
    </source>
</evidence>
<evidence type="ECO:0000256" key="7">
    <source>
        <dbReference type="ARBA" id="ARBA00022840"/>
    </source>
</evidence>
<evidence type="ECO:0000256" key="3">
    <source>
        <dbReference type="ARBA" id="ARBA00022475"/>
    </source>
</evidence>
<keyword evidence="8 11" id="KW-1133">Transmembrane helix</keyword>
<organism evidence="12 13">
    <name type="scientific">Amycolatopsis cihanbeyliensis</name>
    <dbReference type="NCBI Taxonomy" id="1128664"/>
    <lineage>
        <taxon>Bacteria</taxon>
        <taxon>Bacillati</taxon>
        <taxon>Actinomycetota</taxon>
        <taxon>Actinomycetes</taxon>
        <taxon>Pseudonocardiales</taxon>
        <taxon>Pseudonocardiaceae</taxon>
        <taxon>Amycolatopsis</taxon>
    </lineage>
</organism>
<keyword evidence="9 11" id="KW-0472">Membrane</keyword>
<dbReference type="InterPro" id="IPR007795">
    <property type="entry name" value="T7SS_EccB"/>
</dbReference>